<reference evidence="3 4" key="1">
    <citation type="submission" date="2017-07" db="EMBL/GenBank/DDBJ databases">
        <title>Draft whole genome sequences of clinical Proprionibacteriaceae strains.</title>
        <authorList>
            <person name="Bernier A.-M."/>
            <person name="Bernard K."/>
            <person name="Domingo M.-C."/>
        </authorList>
    </citation>
    <scope>NUCLEOTIDE SEQUENCE [LARGE SCALE GENOMIC DNA]</scope>
    <source>
        <strain evidence="3 4">NML 130396</strain>
    </source>
</reference>
<organism evidence="3 4">
    <name type="scientific">Enemella dayhoffiae</name>
    <dbReference type="NCBI Taxonomy" id="2016507"/>
    <lineage>
        <taxon>Bacteria</taxon>
        <taxon>Bacillati</taxon>
        <taxon>Actinomycetota</taxon>
        <taxon>Actinomycetes</taxon>
        <taxon>Propionibacteriales</taxon>
        <taxon>Propionibacteriaceae</taxon>
        <taxon>Enemella</taxon>
    </lineage>
</organism>
<evidence type="ECO:0000256" key="1">
    <source>
        <dbReference type="SAM" id="MobiDB-lite"/>
    </source>
</evidence>
<dbReference type="RefSeq" id="WP_094362434.1">
    <property type="nucleotide sequence ID" value="NZ_NMVQ01000001.1"/>
</dbReference>
<comment type="caution">
    <text evidence="3">The sequence shown here is derived from an EMBL/GenBank/DDBJ whole genome shotgun (WGS) entry which is preliminary data.</text>
</comment>
<evidence type="ECO:0000313" key="3">
    <source>
        <dbReference type="EMBL" id="OYO25226.1"/>
    </source>
</evidence>
<name>A0A255HCW7_9ACTN</name>
<dbReference type="AlphaFoldDB" id="A0A255HCW7"/>
<gene>
    <name evidence="3" type="ORF">CGZ93_01895</name>
</gene>
<dbReference type="Gene3D" id="3.40.50.1820">
    <property type="entry name" value="alpha/beta hydrolase"/>
    <property type="match status" value="1"/>
</dbReference>
<accession>A0A255HCW7</accession>
<dbReference type="InterPro" id="IPR029058">
    <property type="entry name" value="AB_hydrolase_fold"/>
</dbReference>
<evidence type="ECO:0000256" key="2">
    <source>
        <dbReference type="SAM" id="SignalP"/>
    </source>
</evidence>
<keyword evidence="4" id="KW-1185">Reference proteome</keyword>
<dbReference type="PROSITE" id="PS51257">
    <property type="entry name" value="PROKAR_LIPOPROTEIN"/>
    <property type="match status" value="1"/>
</dbReference>
<dbReference type="OrthoDB" id="4404863at2"/>
<evidence type="ECO:0000313" key="4">
    <source>
        <dbReference type="Proteomes" id="UP000216311"/>
    </source>
</evidence>
<evidence type="ECO:0008006" key="5">
    <source>
        <dbReference type="Google" id="ProtNLM"/>
    </source>
</evidence>
<dbReference type="Proteomes" id="UP000216311">
    <property type="component" value="Unassembled WGS sequence"/>
</dbReference>
<proteinExistence type="predicted"/>
<sequence>MLSRLVAAAAMVLLIGCTPAPSTASDPTGQAPPAAGGQAADDRSPRRFTDQAGTTSEYRVFARGVRQPAGLLLFFHGDGAWEAEPARSGALGGASGIVEQARRRDFVTVLVRTPDTSSGTWWRNGPANAQWSAELMGELQRHHAIDRDRIWLVGYSGGAHFVARQLLPRHSQLIDGGGAVLFSGGGPPAGGTQLNPRLRDTFRMHFYVGADDTNTAGRLNSVTTAESGERWYAAAGIRTSHEFPPGVGHDLGDRPGPVLARQLDG</sequence>
<keyword evidence="2" id="KW-0732">Signal</keyword>
<feature type="compositionally biased region" description="Low complexity" evidence="1">
    <location>
        <begin position="29"/>
        <end position="39"/>
    </location>
</feature>
<dbReference type="EMBL" id="NMVQ01000001">
    <property type="protein sequence ID" value="OYO25226.1"/>
    <property type="molecule type" value="Genomic_DNA"/>
</dbReference>
<feature type="compositionally biased region" description="Basic and acidic residues" evidence="1">
    <location>
        <begin position="40"/>
        <end position="49"/>
    </location>
</feature>
<feature type="region of interest" description="Disordered" evidence="1">
    <location>
        <begin position="21"/>
        <end position="53"/>
    </location>
</feature>
<feature type="signal peptide" evidence="2">
    <location>
        <begin position="1"/>
        <end position="24"/>
    </location>
</feature>
<feature type="chain" id="PRO_5013168956" description="Esterase" evidence="2">
    <location>
        <begin position="25"/>
        <end position="265"/>
    </location>
</feature>
<protein>
    <recommendedName>
        <fullName evidence="5">Esterase</fullName>
    </recommendedName>
</protein>
<dbReference type="SUPFAM" id="SSF53474">
    <property type="entry name" value="alpha/beta-Hydrolases"/>
    <property type="match status" value="1"/>
</dbReference>